<reference evidence="6 7" key="1">
    <citation type="submission" date="2017-03" db="EMBL/GenBank/DDBJ databases">
        <authorList>
            <person name="Afonso C.L."/>
            <person name="Miller P.J."/>
            <person name="Scott M.A."/>
            <person name="Spackman E."/>
            <person name="Goraichik I."/>
            <person name="Dimitrov K.M."/>
            <person name="Suarez D.L."/>
            <person name="Swayne D.E."/>
        </authorList>
    </citation>
    <scope>NUCLEOTIDE SEQUENCE [LARGE SCALE GENOMIC DNA]</scope>
    <source>
        <strain evidence="6 7">ATCC 9172</strain>
    </source>
</reference>
<dbReference type="GO" id="GO:0016803">
    <property type="term" value="F:ether hydrolase activity"/>
    <property type="evidence" value="ECO:0007669"/>
    <property type="project" value="TreeGrafter"/>
</dbReference>
<keyword evidence="2 3" id="KW-0119">Carbohydrate metabolism</keyword>
<dbReference type="GO" id="GO:0046348">
    <property type="term" value="P:amino sugar catabolic process"/>
    <property type="evidence" value="ECO:0007669"/>
    <property type="project" value="InterPro"/>
</dbReference>
<dbReference type="PROSITE" id="PS01272">
    <property type="entry name" value="GCKR"/>
    <property type="match status" value="1"/>
</dbReference>
<dbReference type="CDD" id="cd05007">
    <property type="entry name" value="SIS_Etherase"/>
    <property type="match status" value="1"/>
</dbReference>
<feature type="region of interest" description="Disordered" evidence="4">
    <location>
        <begin position="1"/>
        <end position="47"/>
    </location>
</feature>
<evidence type="ECO:0000313" key="7">
    <source>
        <dbReference type="Proteomes" id="UP000234641"/>
    </source>
</evidence>
<comment type="pathway">
    <text evidence="3">Amino-sugar metabolism; N-acetylmuramate degradation.</text>
</comment>
<evidence type="ECO:0000256" key="2">
    <source>
        <dbReference type="ARBA" id="ARBA00023277"/>
    </source>
</evidence>
<dbReference type="Pfam" id="PF22645">
    <property type="entry name" value="GKRP_SIS_N"/>
    <property type="match status" value="1"/>
</dbReference>
<dbReference type="GO" id="GO:0097173">
    <property type="term" value="P:N-acetylmuramic acid catabolic process"/>
    <property type="evidence" value="ECO:0007669"/>
    <property type="project" value="UniProtKB-UniPathway"/>
</dbReference>
<dbReference type="InterPro" id="IPR005486">
    <property type="entry name" value="Glucokinase_regulatory_CS"/>
</dbReference>
<evidence type="ECO:0000313" key="6">
    <source>
        <dbReference type="EMBL" id="SMX80397.1"/>
    </source>
</evidence>
<feature type="domain" description="SIS" evidence="5">
    <location>
        <begin position="83"/>
        <end position="244"/>
    </location>
</feature>
<dbReference type="HAMAP" id="MF_00068">
    <property type="entry name" value="MurQ"/>
    <property type="match status" value="1"/>
</dbReference>
<dbReference type="SUPFAM" id="SSF53697">
    <property type="entry name" value="SIS domain"/>
    <property type="match status" value="1"/>
</dbReference>
<comment type="similarity">
    <text evidence="3">Belongs to the GCKR-like family. MurNAc-6-P etherase subfamily.</text>
</comment>
<dbReference type="EMBL" id="FXYY01000007">
    <property type="protein sequence ID" value="SMX80397.1"/>
    <property type="molecule type" value="Genomic_DNA"/>
</dbReference>
<comment type="miscellaneous">
    <text evidence="3">A lyase-type mechanism (elimination/hydration) is suggested for the cleavage of the lactyl ether bond of MurNAc 6-phosphate, with the formation of an alpha,beta-unsaturated aldehyde intermediate with (E)-stereochemistry, followed by the syn addition of water to give product.</text>
</comment>
<name>A0A2H1IYZ1_BRELN</name>
<dbReference type="UniPathway" id="UPA00342"/>
<feature type="region of interest" description="Disordered" evidence="4">
    <location>
        <begin position="326"/>
        <end position="354"/>
    </location>
</feature>
<gene>
    <name evidence="3" type="primary">murQ</name>
    <name evidence="6" type="ORF">BLIN9172_01594</name>
</gene>
<evidence type="ECO:0000259" key="5">
    <source>
        <dbReference type="PROSITE" id="PS51464"/>
    </source>
</evidence>
<evidence type="ECO:0000256" key="3">
    <source>
        <dbReference type="HAMAP-Rule" id="MF_00068"/>
    </source>
</evidence>
<dbReference type="GO" id="GO:0009254">
    <property type="term" value="P:peptidoglycan turnover"/>
    <property type="evidence" value="ECO:0007669"/>
    <property type="project" value="TreeGrafter"/>
</dbReference>
<keyword evidence="1 3" id="KW-0456">Lyase</keyword>
<dbReference type="RefSeq" id="WP_101554568.1">
    <property type="nucleotide sequence ID" value="NZ_FXYY01000007.1"/>
</dbReference>
<dbReference type="PANTHER" id="PTHR10088">
    <property type="entry name" value="GLUCOKINASE REGULATORY PROTEIN"/>
    <property type="match status" value="1"/>
</dbReference>
<dbReference type="AlphaFoldDB" id="A0A2H1IYZ1"/>
<dbReference type="Gene3D" id="3.40.50.10490">
    <property type="entry name" value="Glucose-6-phosphate isomerase like protein, domain 1"/>
    <property type="match status" value="1"/>
</dbReference>
<protein>
    <recommendedName>
        <fullName evidence="3">N-acetylmuramic acid 6-phosphate etherase</fullName>
        <shortName evidence="3">MurNAc-6-P etherase</shortName>
        <ecNumber evidence="3">4.2.1.126</ecNumber>
    </recommendedName>
    <alternativeName>
        <fullName evidence="3">N-acetylmuramic acid 6-phosphate hydrolase</fullName>
    </alternativeName>
    <alternativeName>
        <fullName evidence="3">N-acetylmuramic acid 6-phosphate lyase</fullName>
    </alternativeName>
</protein>
<dbReference type="PANTHER" id="PTHR10088:SF4">
    <property type="entry name" value="GLUCOKINASE REGULATORY PROTEIN"/>
    <property type="match status" value="1"/>
</dbReference>
<dbReference type="Gene3D" id="1.10.8.1080">
    <property type="match status" value="1"/>
</dbReference>
<comment type="function">
    <text evidence="3">Specifically catalyzes the cleavage of the D-lactyl ether substituent of MurNAc 6-phosphate, producing GlcNAc 6-phosphate and D-lactate.</text>
</comment>
<evidence type="ECO:0000256" key="1">
    <source>
        <dbReference type="ARBA" id="ARBA00023239"/>
    </source>
</evidence>
<dbReference type="GO" id="GO:0097367">
    <property type="term" value="F:carbohydrate derivative binding"/>
    <property type="evidence" value="ECO:0007669"/>
    <property type="project" value="InterPro"/>
</dbReference>
<dbReference type="NCBIfam" id="NF009222">
    <property type="entry name" value="PRK12570.1"/>
    <property type="match status" value="1"/>
</dbReference>
<dbReference type="InterPro" id="IPR046348">
    <property type="entry name" value="SIS_dom_sf"/>
</dbReference>
<accession>A0A2H1IYZ1</accession>
<evidence type="ECO:0000256" key="4">
    <source>
        <dbReference type="SAM" id="MobiDB-lite"/>
    </source>
</evidence>
<feature type="compositionally biased region" description="Gly residues" evidence="4">
    <location>
        <begin position="345"/>
        <end position="354"/>
    </location>
</feature>
<proteinExistence type="inferred from homology"/>
<dbReference type="NCBIfam" id="TIGR00274">
    <property type="entry name" value="N-acetylmuramic acid 6-phosphate etherase"/>
    <property type="match status" value="1"/>
</dbReference>
<feature type="compositionally biased region" description="Low complexity" evidence="4">
    <location>
        <begin position="328"/>
        <end position="344"/>
    </location>
</feature>
<dbReference type="InterPro" id="IPR040190">
    <property type="entry name" value="MURQ/GCKR"/>
</dbReference>
<feature type="compositionally biased region" description="Low complexity" evidence="4">
    <location>
        <begin position="13"/>
        <end position="28"/>
    </location>
</feature>
<dbReference type="EC" id="4.2.1.126" evidence="3"/>
<dbReference type="NCBIfam" id="NF003915">
    <property type="entry name" value="PRK05441.1"/>
    <property type="match status" value="1"/>
</dbReference>
<dbReference type="InterPro" id="IPR005488">
    <property type="entry name" value="Etherase_MurQ"/>
</dbReference>
<organism evidence="6 7">
    <name type="scientific">Brevibacterium linens ATCC 9172</name>
    <dbReference type="NCBI Taxonomy" id="1255617"/>
    <lineage>
        <taxon>Bacteria</taxon>
        <taxon>Bacillati</taxon>
        <taxon>Actinomycetota</taxon>
        <taxon>Actinomycetes</taxon>
        <taxon>Micrococcales</taxon>
        <taxon>Brevibacteriaceae</taxon>
        <taxon>Brevibacterium</taxon>
    </lineage>
</organism>
<feature type="active site" evidence="3">
    <location>
        <position position="142"/>
    </location>
</feature>
<dbReference type="GO" id="GO:0016835">
    <property type="term" value="F:carbon-oxygen lyase activity"/>
    <property type="evidence" value="ECO:0007669"/>
    <property type="project" value="UniProtKB-UniRule"/>
</dbReference>
<dbReference type="InterPro" id="IPR001347">
    <property type="entry name" value="SIS_dom"/>
</dbReference>
<feature type="active site" description="Proton donor" evidence="3">
    <location>
        <position position="111"/>
    </location>
</feature>
<dbReference type="PROSITE" id="PS51464">
    <property type="entry name" value="SIS"/>
    <property type="match status" value="1"/>
</dbReference>
<comment type="subunit">
    <text evidence="3">Homodimer.</text>
</comment>
<comment type="catalytic activity">
    <reaction evidence="3">
        <text>N-acetyl-D-muramate 6-phosphate + H2O = N-acetyl-D-glucosamine 6-phosphate + (R)-lactate</text>
        <dbReference type="Rhea" id="RHEA:26410"/>
        <dbReference type="ChEBI" id="CHEBI:15377"/>
        <dbReference type="ChEBI" id="CHEBI:16004"/>
        <dbReference type="ChEBI" id="CHEBI:57513"/>
        <dbReference type="ChEBI" id="CHEBI:58722"/>
        <dbReference type="EC" id="4.2.1.126"/>
    </reaction>
</comment>
<sequence>MTSSQPGSAHPISPTESSSSTSETAPPAAVRPLSPTEQRNPASSGLDDLDTLGVLRVLNSQDHAVIDAVAAALPQLAELVDIAADRMRRGGRVHYFGAGTSGRLGVLDASELLPTFNLEPGRVIGHIAGGQAALVNAVENAEDSGADGTAAGAELGPDDVAIGIAASGSTPYVGGALDAARANGAHAVLISNNPYASLAEKADDHIVLDTGPEVITGSTRLKAGTAQKLTLNGFSTALMVALGRTWDNLMVSVVATNAKLRERTVRILREAADLTDADARALLESCDGDLKTAIVVSFTEAAPALAASTLESHDGSVRAAIAELVRTGSSSDNGSGSGPDDSGQGNPGPGTVGA</sequence>
<dbReference type="Proteomes" id="UP000234641">
    <property type="component" value="Unassembled WGS sequence"/>
</dbReference>